<proteinExistence type="predicted"/>
<organism evidence="1 2">
    <name type="scientific">Symbiodinium microadriaticum</name>
    <name type="common">Dinoflagellate</name>
    <name type="synonym">Zooxanthella microadriatica</name>
    <dbReference type="NCBI Taxonomy" id="2951"/>
    <lineage>
        <taxon>Eukaryota</taxon>
        <taxon>Sar</taxon>
        <taxon>Alveolata</taxon>
        <taxon>Dinophyceae</taxon>
        <taxon>Suessiales</taxon>
        <taxon>Symbiodiniaceae</taxon>
        <taxon>Symbiodinium</taxon>
    </lineage>
</organism>
<dbReference type="AlphaFoldDB" id="A0A1Q9E539"/>
<reference evidence="1 2" key="1">
    <citation type="submission" date="2016-02" db="EMBL/GenBank/DDBJ databases">
        <title>Genome analysis of coral dinoflagellate symbionts highlights evolutionary adaptations to a symbiotic lifestyle.</title>
        <authorList>
            <person name="Aranda M."/>
            <person name="Li Y."/>
            <person name="Liew Y.J."/>
            <person name="Baumgarten S."/>
            <person name="Simakov O."/>
            <person name="Wilson M."/>
            <person name="Piel J."/>
            <person name="Ashoor H."/>
            <person name="Bougouffa S."/>
            <person name="Bajic V.B."/>
            <person name="Ryu T."/>
            <person name="Ravasi T."/>
            <person name="Bayer T."/>
            <person name="Micklem G."/>
            <person name="Kim H."/>
            <person name="Bhak J."/>
            <person name="Lajeunesse T.C."/>
            <person name="Voolstra C.R."/>
        </authorList>
    </citation>
    <scope>NUCLEOTIDE SEQUENCE [LARGE SCALE GENOMIC DNA]</scope>
    <source>
        <strain evidence="1 2">CCMP2467</strain>
    </source>
</reference>
<gene>
    <name evidence="1" type="ORF">AK812_SmicGene14612</name>
</gene>
<evidence type="ECO:0000313" key="1">
    <source>
        <dbReference type="EMBL" id="OLQ02526.1"/>
    </source>
</evidence>
<keyword evidence="2" id="KW-1185">Reference proteome</keyword>
<evidence type="ECO:0000313" key="2">
    <source>
        <dbReference type="Proteomes" id="UP000186817"/>
    </source>
</evidence>
<dbReference type="Proteomes" id="UP000186817">
    <property type="component" value="Unassembled WGS sequence"/>
</dbReference>
<dbReference type="EMBL" id="LSRX01000262">
    <property type="protein sequence ID" value="OLQ02526.1"/>
    <property type="molecule type" value="Genomic_DNA"/>
</dbReference>
<comment type="caution">
    <text evidence="1">The sequence shown here is derived from an EMBL/GenBank/DDBJ whole genome shotgun (WGS) entry which is preliminary data.</text>
</comment>
<sequence>MTDFVKEDVIRGLEGFNVDSLGLLIIVSVEPEPIERTGGWSRLQGSSVVASGSGVPYMLNHRVQLISSPKDTSGGPLWEEDVMFSLYTMMQLRCNAPCIAEPTQLESHDVSSCDQGMLVALVMPALNDMMKVQEEVRRVLLTGRVAPGFSDKPQVSKQAGM</sequence>
<protein>
    <submittedName>
        <fullName evidence="1">Uncharacterized protein</fullName>
    </submittedName>
</protein>
<accession>A0A1Q9E539</accession>
<name>A0A1Q9E539_SYMMI</name>